<evidence type="ECO:0000256" key="5">
    <source>
        <dbReference type="SAM" id="Phobius"/>
    </source>
</evidence>
<dbReference type="Pfam" id="PF07298">
    <property type="entry name" value="NnrU"/>
    <property type="match status" value="1"/>
</dbReference>
<evidence type="ECO:0000259" key="6">
    <source>
        <dbReference type="Pfam" id="PF07298"/>
    </source>
</evidence>
<keyword evidence="2 5" id="KW-0812">Transmembrane</keyword>
<evidence type="ECO:0000313" key="7">
    <source>
        <dbReference type="EMBL" id="KUP94369.1"/>
    </source>
</evidence>
<comment type="subcellular location">
    <subcellularLocation>
        <location evidence="1">Membrane</location>
        <topology evidence="1">Multi-pass membrane protein</topology>
    </subcellularLocation>
</comment>
<feature type="domain" description="NnrU" evidence="6">
    <location>
        <begin position="3"/>
        <end position="176"/>
    </location>
</feature>
<dbReference type="EMBL" id="LPUY01000017">
    <property type="protein sequence ID" value="KUP94369.1"/>
    <property type="molecule type" value="Genomic_DNA"/>
</dbReference>
<name>A0A132C1A1_9RHOB</name>
<evidence type="ECO:0000256" key="3">
    <source>
        <dbReference type="ARBA" id="ARBA00022989"/>
    </source>
</evidence>
<protein>
    <submittedName>
        <fullName evidence="7">NnrU protein</fullName>
    </submittedName>
</protein>
<proteinExistence type="predicted"/>
<dbReference type="PATRIC" id="fig|1768241.3.peg.707"/>
<feature type="transmembrane region" description="Helical" evidence="5">
    <location>
        <begin position="155"/>
        <end position="175"/>
    </location>
</feature>
<dbReference type="AlphaFoldDB" id="A0A132C1A1"/>
<gene>
    <name evidence="7" type="ORF">TRIHO_06880</name>
</gene>
<feature type="transmembrane region" description="Helical" evidence="5">
    <location>
        <begin position="66"/>
        <end position="82"/>
    </location>
</feature>
<keyword evidence="4 5" id="KW-0472">Membrane</keyword>
<dbReference type="OrthoDB" id="5293641at2"/>
<feature type="transmembrane region" description="Helical" evidence="5">
    <location>
        <begin position="102"/>
        <end position="135"/>
    </location>
</feature>
<organism evidence="7 8">
    <name type="scientific">Tritonibacter horizontis</name>
    <dbReference type="NCBI Taxonomy" id="1768241"/>
    <lineage>
        <taxon>Bacteria</taxon>
        <taxon>Pseudomonadati</taxon>
        <taxon>Pseudomonadota</taxon>
        <taxon>Alphaproteobacteria</taxon>
        <taxon>Rhodobacterales</taxon>
        <taxon>Paracoccaceae</taxon>
        <taxon>Tritonibacter</taxon>
    </lineage>
</organism>
<evidence type="ECO:0000256" key="2">
    <source>
        <dbReference type="ARBA" id="ARBA00022692"/>
    </source>
</evidence>
<sequence length="182" mass="19564">MALLILGIVLWWAAHLFKRLAPAQRAALGHKGKGLMALVLLGAVALMIVGFRGAEFIHVWAPPPTFVHVNNALMVLALFFTSPGPRKGTLFYKMRHPQLFGFSLWAVAHLLVNGDLAAMLLFGSMLAWAGAEVVLINRAEPNWTPGPRGSVAKGLMFLVISILLVGVIGYIHGLIGPSPFPG</sequence>
<keyword evidence="3 5" id="KW-1133">Transmembrane helix</keyword>
<evidence type="ECO:0000313" key="8">
    <source>
        <dbReference type="Proteomes" id="UP000068382"/>
    </source>
</evidence>
<dbReference type="Proteomes" id="UP000068382">
    <property type="component" value="Unassembled WGS sequence"/>
</dbReference>
<dbReference type="RefSeq" id="WP_068240440.1">
    <property type="nucleotide sequence ID" value="NZ_LPUY01000017.1"/>
</dbReference>
<evidence type="ECO:0000256" key="4">
    <source>
        <dbReference type="ARBA" id="ARBA00023136"/>
    </source>
</evidence>
<reference evidence="7 8" key="1">
    <citation type="submission" date="2015-12" db="EMBL/GenBank/DDBJ databases">
        <title>Genome sequence of the marine Rhodobacteraceae strain O3.65, Candidatus Tritonibacter horizontis.</title>
        <authorList>
            <person name="Poehlein A."/>
            <person name="Giebel H.A."/>
            <person name="Voget S."/>
            <person name="Brinkhoff T."/>
        </authorList>
    </citation>
    <scope>NUCLEOTIDE SEQUENCE [LARGE SCALE GENOMIC DNA]</scope>
    <source>
        <strain evidence="7 8">O3.65</strain>
    </source>
</reference>
<feature type="transmembrane region" description="Helical" evidence="5">
    <location>
        <begin position="35"/>
        <end position="54"/>
    </location>
</feature>
<accession>A0A132C1A1</accession>
<keyword evidence="8" id="KW-1185">Reference proteome</keyword>
<evidence type="ECO:0000256" key="1">
    <source>
        <dbReference type="ARBA" id="ARBA00004141"/>
    </source>
</evidence>
<comment type="caution">
    <text evidence="7">The sequence shown here is derived from an EMBL/GenBank/DDBJ whole genome shotgun (WGS) entry which is preliminary data.</text>
</comment>
<dbReference type="GO" id="GO:0016020">
    <property type="term" value="C:membrane"/>
    <property type="evidence" value="ECO:0007669"/>
    <property type="project" value="UniProtKB-SubCell"/>
</dbReference>
<dbReference type="InterPro" id="IPR009915">
    <property type="entry name" value="NnrU_dom"/>
</dbReference>